<comment type="subcellular location">
    <subcellularLocation>
        <location evidence="1">Cell membrane</location>
        <topology evidence="1">Multi-pass membrane protein</topology>
    </subcellularLocation>
</comment>
<dbReference type="InterPro" id="IPR005829">
    <property type="entry name" value="Sugar_transporter_CS"/>
</dbReference>
<feature type="transmembrane region" description="Helical" evidence="8">
    <location>
        <begin position="254"/>
        <end position="276"/>
    </location>
</feature>
<dbReference type="PROSITE" id="PS50850">
    <property type="entry name" value="MFS"/>
    <property type="match status" value="1"/>
</dbReference>
<feature type="transmembrane region" description="Helical" evidence="8">
    <location>
        <begin position="216"/>
        <end position="233"/>
    </location>
</feature>
<keyword evidence="5 8" id="KW-1133">Transmembrane helix</keyword>
<dbReference type="FunFam" id="1.20.1720.10:FF:000004">
    <property type="entry name" value="EmrB/QacA family drug resistance transporter"/>
    <property type="match status" value="1"/>
</dbReference>
<evidence type="ECO:0000256" key="7">
    <source>
        <dbReference type="ARBA" id="ARBA00044273"/>
    </source>
</evidence>
<feature type="transmembrane region" description="Helical" evidence="8">
    <location>
        <begin position="131"/>
        <end position="149"/>
    </location>
</feature>
<dbReference type="EMBL" id="BMGR01000001">
    <property type="protein sequence ID" value="GGF90151.1"/>
    <property type="molecule type" value="Genomic_DNA"/>
</dbReference>
<evidence type="ECO:0000256" key="3">
    <source>
        <dbReference type="ARBA" id="ARBA00022475"/>
    </source>
</evidence>
<evidence type="ECO:0000256" key="2">
    <source>
        <dbReference type="ARBA" id="ARBA00022448"/>
    </source>
</evidence>
<dbReference type="Proteomes" id="UP000644756">
    <property type="component" value="Unassembled WGS sequence"/>
</dbReference>
<dbReference type="RefSeq" id="WP_188528579.1">
    <property type="nucleotide sequence ID" value="NZ_BMGR01000001.1"/>
</dbReference>
<feature type="transmembrane region" description="Helical" evidence="8">
    <location>
        <begin position="161"/>
        <end position="179"/>
    </location>
</feature>
<proteinExistence type="predicted"/>
<evidence type="ECO:0000313" key="11">
    <source>
        <dbReference type="Proteomes" id="UP000644756"/>
    </source>
</evidence>
<feature type="transmembrane region" description="Helical" evidence="8">
    <location>
        <begin position="73"/>
        <end position="92"/>
    </location>
</feature>
<organism evidence="10 11">
    <name type="scientific">Paenibacillus abyssi</name>
    <dbReference type="NCBI Taxonomy" id="1340531"/>
    <lineage>
        <taxon>Bacteria</taxon>
        <taxon>Bacillati</taxon>
        <taxon>Bacillota</taxon>
        <taxon>Bacilli</taxon>
        <taxon>Bacillales</taxon>
        <taxon>Paenibacillaceae</taxon>
        <taxon>Paenibacillus</taxon>
    </lineage>
</organism>
<dbReference type="Gene3D" id="1.20.1250.20">
    <property type="entry name" value="MFS general substrate transporter like domains"/>
    <property type="match status" value="1"/>
</dbReference>
<feature type="transmembrane region" description="Helical" evidence="8">
    <location>
        <begin position="98"/>
        <end position="119"/>
    </location>
</feature>
<evidence type="ECO:0000256" key="8">
    <source>
        <dbReference type="SAM" id="Phobius"/>
    </source>
</evidence>
<evidence type="ECO:0000256" key="4">
    <source>
        <dbReference type="ARBA" id="ARBA00022692"/>
    </source>
</evidence>
<dbReference type="PANTHER" id="PTHR23501">
    <property type="entry name" value="MAJOR FACILITATOR SUPERFAMILY"/>
    <property type="match status" value="1"/>
</dbReference>
<evidence type="ECO:0000256" key="6">
    <source>
        <dbReference type="ARBA" id="ARBA00023136"/>
    </source>
</evidence>
<dbReference type="AlphaFoldDB" id="A0A917CIM6"/>
<name>A0A917CIM6_9BACL</name>
<evidence type="ECO:0000313" key="10">
    <source>
        <dbReference type="EMBL" id="GGF90151.1"/>
    </source>
</evidence>
<evidence type="ECO:0000259" key="9">
    <source>
        <dbReference type="PROSITE" id="PS50850"/>
    </source>
</evidence>
<dbReference type="PANTHER" id="PTHR23501:SF191">
    <property type="entry name" value="VACUOLAR BASIC AMINO ACID TRANSPORTER 4"/>
    <property type="match status" value="1"/>
</dbReference>
<dbReference type="SUPFAM" id="SSF103473">
    <property type="entry name" value="MFS general substrate transporter"/>
    <property type="match status" value="1"/>
</dbReference>
<feature type="transmembrane region" description="Helical" evidence="8">
    <location>
        <begin position="341"/>
        <end position="364"/>
    </location>
</feature>
<feature type="transmembrane region" description="Helical" evidence="8">
    <location>
        <begin position="12"/>
        <end position="34"/>
    </location>
</feature>
<keyword evidence="6 8" id="KW-0472">Membrane</keyword>
<dbReference type="InterPro" id="IPR036259">
    <property type="entry name" value="MFS_trans_sf"/>
</dbReference>
<dbReference type="GO" id="GO:0005886">
    <property type="term" value="C:plasma membrane"/>
    <property type="evidence" value="ECO:0007669"/>
    <property type="project" value="UniProtKB-SubCell"/>
</dbReference>
<keyword evidence="3" id="KW-1003">Cell membrane</keyword>
<evidence type="ECO:0000256" key="5">
    <source>
        <dbReference type="ARBA" id="ARBA00022989"/>
    </source>
</evidence>
<sequence>MKTRRTLVMTSIVMAMLVASMDATITNTTMPIIAEELGGFTLYAWSFAAYMIFATVLTPLAGRISDIYGRKTIFGFGILFFLFGSLLCGFADTMLQLVLFRAVQGMGAGIMMPFPIIIAGDLYPVEQRGKVQALFSAMWGLAAILAPMLGSFFVEVANWRWIFYINVPICLLSFVLLLGYKEEYEPKKSRIDVLGSILFATGVSLLLAATTVENQALWLAGSGTFVVALFYMYERKHPSPIVPISMFANRQLRWMIINSFVACAALFGTSSYIPLFLQERGYSVFISGVALLGMSIGWMASSVPAGRWVLRYGYSRLLLAGNLLVAVSGFLLLFLGPHTGFLYAFIALTVQGVGYGLVFTVSTIGSQQLVPQHQSGVSASLQMFSRNIGTAIGVTIMGALLVRSHDFMAGIHAVFVYGTLVSLLALATAWLIRDTSDTLTAKQMDLK</sequence>
<keyword evidence="2" id="KW-0813">Transport</keyword>
<evidence type="ECO:0000256" key="1">
    <source>
        <dbReference type="ARBA" id="ARBA00004651"/>
    </source>
</evidence>
<feature type="transmembrane region" description="Helical" evidence="8">
    <location>
        <begin position="191"/>
        <end position="210"/>
    </location>
</feature>
<dbReference type="InterPro" id="IPR020846">
    <property type="entry name" value="MFS_dom"/>
</dbReference>
<dbReference type="GO" id="GO:0022857">
    <property type="term" value="F:transmembrane transporter activity"/>
    <property type="evidence" value="ECO:0007669"/>
    <property type="project" value="InterPro"/>
</dbReference>
<feature type="domain" description="Major facilitator superfamily (MFS) profile" evidence="9">
    <location>
        <begin position="8"/>
        <end position="436"/>
    </location>
</feature>
<comment type="caution">
    <text evidence="10">The sequence shown here is derived from an EMBL/GenBank/DDBJ whole genome shotgun (WGS) entry which is preliminary data.</text>
</comment>
<dbReference type="InterPro" id="IPR011701">
    <property type="entry name" value="MFS"/>
</dbReference>
<dbReference type="Gene3D" id="1.20.1720.10">
    <property type="entry name" value="Multidrug resistance protein D"/>
    <property type="match status" value="1"/>
</dbReference>
<reference evidence="10" key="2">
    <citation type="submission" date="2020-09" db="EMBL/GenBank/DDBJ databases">
        <authorList>
            <person name="Sun Q."/>
            <person name="Zhou Y."/>
        </authorList>
    </citation>
    <scope>NUCLEOTIDE SEQUENCE</scope>
    <source>
        <strain evidence="10">CGMCC 1.12987</strain>
    </source>
</reference>
<feature type="transmembrane region" description="Helical" evidence="8">
    <location>
        <begin position="282"/>
        <end position="305"/>
    </location>
</feature>
<feature type="transmembrane region" description="Helical" evidence="8">
    <location>
        <begin position="40"/>
        <end position="61"/>
    </location>
</feature>
<reference evidence="10" key="1">
    <citation type="journal article" date="2014" name="Int. J. Syst. Evol. Microbiol.">
        <title>Complete genome sequence of Corynebacterium casei LMG S-19264T (=DSM 44701T), isolated from a smear-ripened cheese.</title>
        <authorList>
            <consortium name="US DOE Joint Genome Institute (JGI-PGF)"/>
            <person name="Walter F."/>
            <person name="Albersmeier A."/>
            <person name="Kalinowski J."/>
            <person name="Ruckert C."/>
        </authorList>
    </citation>
    <scope>NUCLEOTIDE SEQUENCE</scope>
    <source>
        <strain evidence="10">CGMCC 1.12987</strain>
    </source>
</reference>
<dbReference type="PROSITE" id="PS00216">
    <property type="entry name" value="SUGAR_TRANSPORT_1"/>
    <property type="match status" value="1"/>
</dbReference>
<dbReference type="Pfam" id="PF07690">
    <property type="entry name" value="MFS_1"/>
    <property type="match status" value="1"/>
</dbReference>
<feature type="transmembrane region" description="Helical" evidence="8">
    <location>
        <begin position="384"/>
        <end position="402"/>
    </location>
</feature>
<feature type="transmembrane region" description="Helical" evidence="8">
    <location>
        <begin position="414"/>
        <end position="432"/>
    </location>
</feature>
<accession>A0A917CIM6</accession>
<feature type="transmembrane region" description="Helical" evidence="8">
    <location>
        <begin position="317"/>
        <end position="335"/>
    </location>
</feature>
<keyword evidence="11" id="KW-1185">Reference proteome</keyword>
<keyword evidence="4 8" id="KW-0812">Transmembrane</keyword>
<gene>
    <name evidence="10" type="ORF">GCM10010916_04410</name>
</gene>
<protein>
    <recommendedName>
        <fullName evidence="7">MFS-type drug efflux transporter P55</fullName>
    </recommendedName>
</protein>